<evidence type="ECO:0000256" key="3">
    <source>
        <dbReference type="ARBA" id="ARBA00020392"/>
    </source>
</evidence>
<evidence type="ECO:0000256" key="6">
    <source>
        <dbReference type="ARBA" id="ARBA00022500"/>
    </source>
</evidence>
<evidence type="ECO:0000256" key="10">
    <source>
        <dbReference type="ARBA" id="ARBA00023225"/>
    </source>
</evidence>
<keyword evidence="8" id="KW-0653">Protein transport</keyword>
<sequence length="148" mass="17321">MAKQPEFRLEQILKYRKEVERLHQLELAAAKVQQENTRAQLKSEKNALDELAKVYNQRQMEGIDAAELQLYGNFSMRKKKEIRNLGETLVGLEKVVKEKHEALITAAKEKKALEVFKEKKMRDLKHDQLIKERDFMDEIAVQSRGGKK</sequence>
<dbReference type="NCBIfam" id="TIGR02473">
    <property type="entry name" value="flagell_FliJ"/>
    <property type="match status" value="1"/>
</dbReference>
<evidence type="ECO:0000256" key="8">
    <source>
        <dbReference type="ARBA" id="ARBA00022927"/>
    </source>
</evidence>
<dbReference type="GO" id="GO:0071973">
    <property type="term" value="P:bacterial-type flagellum-dependent cell motility"/>
    <property type="evidence" value="ECO:0007669"/>
    <property type="project" value="InterPro"/>
</dbReference>
<dbReference type="InterPro" id="IPR053716">
    <property type="entry name" value="Flag_assembly_chemotaxis_eff"/>
</dbReference>
<keyword evidence="11" id="KW-0175">Coiled coil</keyword>
<organism evidence="12 13">
    <name type="scientific">Geomesophilobacter sediminis</name>
    <dbReference type="NCBI Taxonomy" id="2798584"/>
    <lineage>
        <taxon>Bacteria</taxon>
        <taxon>Pseudomonadati</taxon>
        <taxon>Thermodesulfobacteriota</taxon>
        <taxon>Desulfuromonadia</taxon>
        <taxon>Geobacterales</taxon>
        <taxon>Geobacteraceae</taxon>
        <taxon>Geomesophilobacter</taxon>
    </lineage>
</organism>
<evidence type="ECO:0000256" key="2">
    <source>
        <dbReference type="ARBA" id="ARBA00010004"/>
    </source>
</evidence>
<evidence type="ECO:0000256" key="9">
    <source>
        <dbReference type="ARBA" id="ARBA00023136"/>
    </source>
</evidence>
<keyword evidence="12" id="KW-0969">Cilium</keyword>
<dbReference type="InterPro" id="IPR012823">
    <property type="entry name" value="Flagell_FliJ"/>
</dbReference>
<keyword evidence="4" id="KW-0813">Transport</keyword>
<proteinExistence type="inferred from homology"/>
<keyword evidence="9" id="KW-0472">Membrane</keyword>
<evidence type="ECO:0000256" key="11">
    <source>
        <dbReference type="SAM" id="Coils"/>
    </source>
</evidence>
<comment type="similarity">
    <text evidence="2">Belongs to the FliJ family.</text>
</comment>
<dbReference type="AlphaFoldDB" id="A0A8J7LYG2"/>
<evidence type="ECO:0000256" key="7">
    <source>
        <dbReference type="ARBA" id="ARBA00022795"/>
    </source>
</evidence>
<dbReference type="GO" id="GO:0009288">
    <property type="term" value="C:bacterial-type flagellum"/>
    <property type="evidence" value="ECO:0007669"/>
    <property type="project" value="InterPro"/>
</dbReference>
<protein>
    <recommendedName>
        <fullName evidence="3">Flagellar FliJ protein</fullName>
    </recommendedName>
</protein>
<name>A0A8J7LYG2_9BACT</name>
<reference evidence="12" key="1">
    <citation type="submission" date="2020-12" db="EMBL/GenBank/DDBJ databases">
        <title>Geomonas sp. Red875, isolated from river sediment.</title>
        <authorList>
            <person name="Xu Z."/>
            <person name="Zhang Z."/>
            <person name="Masuda Y."/>
            <person name="Itoh H."/>
            <person name="Senoo K."/>
        </authorList>
    </citation>
    <scope>NUCLEOTIDE SEQUENCE</scope>
    <source>
        <strain evidence="12">Red875</strain>
    </source>
</reference>
<evidence type="ECO:0000256" key="1">
    <source>
        <dbReference type="ARBA" id="ARBA00004413"/>
    </source>
</evidence>
<keyword evidence="7" id="KW-1005">Bacterial flagellum biogenesis</keyword>
<dbReference type="GO" id="GO:0015031">
    <property type="term" value="P:protein transport"/>
    <property type="evidence" value="ECO:0007669"/>
    <property type="project" value="UniProtKB-KW"/>
</dbReference>
<dbReference type="GO" id="GO:0044781">
    <property type="term" value="P:bacterial-type flagellum organization"/>
    <property type="evidence" value="ECO:0007669"/>
    <property type="project" value="UniProtKB-KW"/>
</dbReference>
<evidence type="ECO:0000313" key="12">
    <source>
        <dbReference type="EMBL" id="MBJ6724747.1"/>
    </source>
</evidence>
<keyword evidence="6" id="KW-0145">Chemotaxis</keyword>
<gene>
    <name evidence="12" type="primary">fliJ</name>
    <name evidence="12" type="ORF">JFN93_08520</name>
</gene>
<dbReference type="GO" id="GO:0006935">
    <property type="term" value="P:chemotaxis"/>
    <property type="evidence" value="ECO:0007669"/>
    <property type="project" value="UniProtKB-KW"/>
</dbReference>
<feature type="coiled-coil region" evidence="11">
    <location>
        <begin position="15"/>
        <end position="58"/>
    </location>
</feature>
<dbReference type="Proteomes" id="UP000636888">
    <property type="component" value="Unassembled WGS sequence"/>
</dbReference>
<comment type="caution">
    <text evidence="12">The sequence shown here is derived from an EMBL/GenBank/DDBJ whole genome shotgun (WGS) entry which is preliminary data.</text>
</comment>
<dbReference type="RefSeq" id="WP_199383637.1">
    <property type="nucleotide sequence ID" value="NZ_JAEMHM010000006.1"/>
</dbReference>
<keyword evidence="12" id="KW-0282">Flagellum</keyword>
<evidence type="ECO:0000256" key="5">
    <source>
        <dbReference type="ARBA" id="ARBA00022475"/>
    </source>
</evidence>
<keyword evidence="13" id="KW-1185">Reference proteome</keyword>
<keyword evidence="12" id="KW-0966">Cell projection</keyword>
<evidence type="ECO:0000256" key="4">
    <source>
        <dbReference type="ARBA" id="ARBA00022448"/>
    </source>
</evidence>
<dbReference type="Gene3D" id="1.10.287.1700">
    <property type="match status" value="1"/>
</dbReference>
<dbReference type="EMBL" id="JAEMHM010000006">
    <property type="protein sequence ID" value="MBJ6724747.1"/>
    <property type="molecule type" value="Genomic_DNA"/>
</dbReference>
<accession>A0A8J7LYG2</accession>
<comment type="subcellular location">
    <subcellularLocation>
        <location evidence="1">Cell membrane</location>
        <topology evidence="1">Peripheral membrane protein</topology>
        <orientation evidence="1">Cytoplasmic side</orientation>
    </subcellularLocation>
</comment>
<evidence type="ECO:0000313" key="13">
    <source>
        <dbReference type="Proteomes" id="UP000636888"/>
    </source>
</evidence>
<keyword evidence="5" id="KW-1003">Cell membrane</keyword>
<dbReference type="Pfam" id="PF02050">
    <property type="entry name" value="FliJ"/>
    <property type="match status" value="1"/>
</dbReference>
<keyword evidence="10" id="KW-1006">Bacterial flagellum protein export</keyword>
<dbReference type="GO" id="GO:0005886">
    <property type="term" value="C:plasma membrane"/>
    <property type="evidence" value="ECO:0007669"/>
    <property type="project" value="UniProtKB-SubCell"/>
</dbReference>